<accession>A0A0A7IDY7</accession>
<dbReference type="EMBL" id="CP007457">
    <property type="protein sequence ID" value="AIZ17009.1"/>
    <property type="molecule type" value="Genomic_DNA"/>
</dbReference>
<name>A0A0A7IDY7_9BIFI</name>
<keyword evidence="2" id="KW-1185">Reference proteome</keyword>
<evidence type="ECO:0000313" key="1">
    <source>
        <dbReference type="EMBL" id="AIZ17009.1"/>
    </source>
</evidence>
<gene>
    <name evidence="1" type="ORF">AH67_02235</name>
</gene>
<dbReference type="STRING" id="1447715.AH67_02235"/>
<dbReference type="Proteomes" id="UP000030636">
    <property type="component" value="Chromosome"/>
</dbReference>
<protein>
    <submittedName>
        <fullName evidence="1">Uncharacterized protein</fullName>
    </submittedName>
</protein>
<dbReference type="KEGG" id="bpsp:AH67_02235"/>
<organism evidence="1 2">
    <name type="scientific">Bifidobacterium pseudolongum PV8-2</name>
    <dbReference type="NCBI Taxonomy" id="1447715"/>
    <lineage>
        <taxon>Bacteria</taxon>
        <taxon>Bacillati</taxon>
        <taxon>Actinomycetota</taxon>
        <taxon>Actinomycetes</taxon>
        <taxon>Bifidobacteriales</taxon>
        <taxon>Bifidobacteriaceae</taxon>
        <taxon>Bifidobacterium</taxon>
    </lineage>
</organism>
<evidence type="ECO:0000313" key="2">
    <source>
        <dbReference type="Proteomes" id="UP000030636"/>
    </source>
</evidence>
<proteinExistence type="predicted"/>
<reference evidence="1 2" key="1">
    <citation type="journal article" date="2015" name="Genome Announc.">
        <title>Bifidobacterium pseudolongum Strain PV8-2, Isolated from a Stool Sample of an Anemic Kenyan Infant.</title>
        <authorList>
            <person name="Vazquez-Gutierrez P."/>
            <person name="Lacroix C."/>
            <person name="Chassard C."/>
            <person name="Klumpp J."/>
            <person name="Stevens M.J."/>
            <person name="Jans C."/>
        </authorList>
    </citation>
    <scope>NUCLEOTIDE SEQUENCE [LARGE SCALE GENOMIC DNA]</scope>
    <source>
        <strain evidence="1 2">PV8-2</strain>
    </source>
</reference>
<dbReference type="AlphaFoldDB" id="A0A0A7IDY7"/>
<sequence>MTNVKEAPRTWNAEGQTNVINSTAPAADVYPSHPANLLPAVAEHLLVAAFGVSWAAASAEAVKTAQGLALTVAVVRGVVSRKPVPAWRVARLAGGEGAMLSVYARLAGDMAVTVADNVGVARECRDLNFPHADEALVPQGTLPLPRTLEFNELSLSLHLDEFAEHAKHHKYTEAYIVELADTITPPFPFKPWREVATELGVIA</sequence>
<dbReference type="RefSeq" id="WP_039171281.1">
    <property type="nucleotide sequence ID" value="NZ_CP007457.1"/>
</dbReference>
<dbReference type="HOGENOM" id="CLU_1346740_0_0_11"/>